<proteinExistence type="predicted"/>
<keyword evidence="3" id="KW-1185">Reference proteome</keyword>
<dbReference type="EMBL" id="JAEHOH010000001">
    <property type="protein sequence ID" value="MBK0417741.1"/>
    <property type="molecule type" value="Genomic_DNA"/>
</dbReference>
<name>A0A934UTV4_9MICO</name>
<evidence type="ECO:0000313" key="3">
    <source>
        <dbReference type="Proteomes" id="UP000608530"/>
    </source>
</evidence>
<gene>
    <name evidence="2" type="ORF">JD276_01645</name>
</gene>
<protein>
    <recommendedName>
        <fullName evidence="4">Multidrug ABC transporter ATPase</fullName>
    </recommendedName>
</protein>
<feature type="transmembrane region" description="Helical" evidence="1">
    <location>
        <begin position="14"/>
        <end position="36"/>
    </location>
</feature>
<evidence type="ECO:0000256" key="1">
    <source>
        <dbReference type="SAM" id="Phobius"/>
    </source>
</evidence>
<feature type="transmembrane region" description="Helical" evidence="1">
    <location>
        <begin position="48"/>
        <end position="73"/>
    </location>
</feature>
<comment type="caution">
    <text evidence="2">The sequence shown here is derived from an EMBL/GenBank/DDBJ whole genome shotgun (WGS) entry which is preliminary data.</text>
</comment>
<evidence type="ECO:0000313" key="2">
    <source>
        <dbReference type="EMBL" id="MBK0417741.1"/>
    </source>
</evidence>
<keyword evidence="1" id="KW-0472">Membrane</keyword>
<sequence>MSSTSSTPSALERILAYATLTIIAAAVVSFFTTLIVGLNDREALAGGIWQFVFGISYIGLPIGLVLLILLLAISMRRRKKEASAATPREKRR</sequence>
<keyword evidence="1" id="KW-1133">Transmembrane helix</keyword>
<reference evidence="2" key="1">
    <citation type="submission" date="2020-12" db="EMBL/GenBank/DDBJ databases">
        <title>Leucobacter sp. CAS1, isolated from Chromium sludge.</title>
        <authorList>
            <person name="Xu Z."/>
        </authorList>
    </citation>
    <scope>NUCLEOTIDE SEQUENCE</scope>
    <source>
        <strain evidence="2">CSA1</strain>
    </source>
</reference>
<dbReference type="RefSeq" id="WP_200113111.1">
    <property type="nucleotide sequence ID" value="NZ_JAEHOH010000001.1"/>
</dbReference>
<accession>A0A934UTV4</accession>
<dbReference type="Proteomes" id="UP000608530">
    <property type="component" value="Unassembled WGS sequence"/>
</dbReference>
<keyword evidence="1" id="KW-0812">Transmembrane</keyword>
<evidence type="ECO:0008006" key="4">
    <source>
        <dbReference type="Google" id="ProtNLM"/>
    </source>
</evidence>
<dbReference type="AlphaFoldDB" id="A0A934UTV4"/>
<organism evidence="2 3">
    <name type="scientific">Leucobacter chromiisoli</name>
    <dbReference type="NCBI Taxonomy" id="2796471"/>
    <lineage>
        <taxon>Bacteria</taxon>
        <taxon>Bacillati</taxon>
        <taxon>Actinomycetota</taxon>
        <taxon>Actinomycetes</taxon>
        <taxon>Micrococcales</taxon>
        <taxon>Microbacteriaceae</taxon>
        <taxon>Leucobacter</taxon>
    </lineage>
</organism>